<evidence type="ECO:0000313" key="2">
    <source>
        <dbReference type="Proteomes" id="UP000323454"/>
    </source>
</evidence>
<dbReference type="OrthoDB" id="3535759at2"/>
<evidence type="ECO:0000313" key="1">
    <source>
        <dbReference type="EMBL" id="KAA2252385.1"/>
    </source>
</evidence>
<gene>
    <name evidence="1" type="ORF">F0L68_35645</name>
</gene>
<dbReference type="Proteomes" id="UP000323454">
    <property type="component" value="Unassembled WGS sequence"/>
</dbReference>
<proteinExistence type="predicted"/>
<keyword evidence="2" id="KW-1185">Reference proteome</keyword>
<reference evidence="1 2" key="2">
    <citation type="submission" date="2019-09" db="EMBL/GenBank/DDBJ databases">
        <authorList>
            <person name="Jin C."/>
        </authorList>
    </citation>
    <scope>NUCLEOTIDE SEQUENCE [LARGE SCALE GENOMIC DNA]</scope>
    <source>
        <strain evidence="1 2">AN110305</strain>
    </source>
</reference>
<name>A0A5B2WLT7_9PSEU</name>
<reference evidence="1 2" key="1">
    <citation type="submission" date="2019-09" db="EMBL/GenBank/DDBJ databases">
        <title>Goodfellowia gen. nov., a new genus of the Pseudonocardineae related to Actinoalloteichus, containing Goodfellowia coeruleoviolacea gen. nov., comb. nov. gen. nov., comb. nov.</title>
        <authorList>
            <person name="Labeda D."/>
        </authorList>
    </citation>
    <scope>NUCLEOTIDE SEQUENCE [LARGE SCALE GENOMIC DNA]</scope>
    <source>
        <strain evidence="1 2">AN110305</strain>
    </source>
</reference>
<dbReference type="AlphaFoldDB" id="A0A5B2WLT7"/>
<dbReference type="RefSeq" id="WP_149854309.1">
    <property type="nucleotide sequence ID" value="NZ_VUOB01000075.1"/>
</dbReference>
<comment type="caution">
    <text evidence="1">The sequence shown here is derived from an EMBL/GenBank/DDBJ whole genome shotgun (WGS) entry which is preliminary data.</text>
</comment>
<dbReference type="EMBL" id="VUOB01000075">
    <property type="protein sequence ID" value="KAA2252385.1"/>
    <property type="molecule type" value="Genomic_DNA"/>
</dbReference>
<protein>
    <recommendedName>
        <fullName evidence="3">DUF4913 domain-containing protein</fullName>
    </recommendedName>
</protein>
<accession>A0A5B2WLT7</accession>
<evidence type="ECO:0008006" key="3">
    <source>
        <dbReference type="Google" id="ProtNLM"/>
    </source>
</evidence>
<organism evidence="1 2">
    <name type="scientific">Solihabitans fulvus</name>
    <dbReference type="NCBI Taxonomy" id="1892852"/>
    <lineage>
        <taxon>Bacteria</taxon>
        <taxon>Bacillati</taxon>
        <taxon>Actinomycetota</taxon>
        <taxon>Actinomycetes</taxon>
        <taxon>Pseudonocardiales</taxon>
        <taxon>Pseudonocardiaceae</taxon>
        <taxon>Solihabitans</taxon>
    </lineage>
</organism>
<sequence length="185" mass="20739">MDHDDEIAPAGPDTTVDGQIRDLTTILSRLSARLTLLGGRLRHVEERIDVLFHSDQRPADRPAPWVLGTSPEIADEPTTFVANFVSWYNTTYAAPARFQASRHTVSIPACWQQHPALAAEIASLAYAWRQANLGPEANERDAQHWHDRWRPAFAARITDWADAECLEGDHRVVDAVTRDKEGARP</sequence>